<dbReference type="InterPro" id="IPR016088">
    <property type="entry name" value="Chalcone_isomerase_3-sand"/>
</dbReference>
<evidence type="ECO:0000259" key="2">
    <source>
        <dbReference type="Pfam" id="PF16036"/>
    </source>
</evidence>
<gene>
    <name evidence="3" type="ORF">PCIT_b0832</name>
</gene>
<dbReference type="EMBL" id="AHBZ03000027">
    <property type="protein sequence ID" value="KAF7764768.1"/>
    <property type="molecule type" value="Genomic_DNA"/>
</dbReference>
<name>A0AAD4AF83_9GAMM</name>
<evidence type="ECO:0000256" key="1">
    <source>
        <dbReference type="SAM" id="SignalP"/>
    </source>
</evidence>
<feature type="domain" description="Chalcone isomerase" evidence="2">
    <location>
        <begin position="40"/>
        <end position="167"/>
    </location>
</feature>
<comment type="caution">
    <text evidence="3">The sequence shown here is derived from an EMBL/GenBank/DDBJ whole genome shotgun (WGS) entry which is preliminary data.</text>
</comment>
<evidence type="ECO:0000313" key="3">
    <source>
        <dbReference type="EMBL" id="KAF7764768.1"/>
    </source>
</evidence>
<dbReference type="InterPro" id="IPR016087">
    <property type="entry name" value="Chalcone_isomerase"/>
</dbReference>
<reference evidence="3" key="2">
    <citation type="submission" date="2015-03" db="EMBL/GenBank/DDBJ databases">
        <title>Genome sequence of Pseudoalteromonas citrea.</title>
        <authorList>
            <person name="Xie B.-B."/>
            <person name="Rong J.-C."/>
            <person name="Qin Q.-L."/>
            <person name="Zhang Y.-Z."/>
        </authorList>
    </citation>
    <scope>NUCLEOTIDE SEQUENCE</scope>
    <source>
        <strain evidence="3">DSM 8771</strain>
    </source>
</reference>
<dbReference type="RefSeq" id="WP_010364394.1">
    <property type="nucleotide sequence ID" value="NZ_AHBZ03000027.1"/>
</dbReference>
<feature type="signal peptide" evidence="1">
    <location>
        <begin position="1"/>
        <end position="19"/>
    </location>
</feature>
<accession>A0AAD4AF83</accession>
<organism evidence="3 4">
    <name type="scientific">Pseudoalteromonas citrea</name>
    <dbReference type="NCBI Taxonomy" id="43655"/>
    <lineage>
        <taxon>Bacteria</taxon>
        <taxon>Pseudomonadati</taxon>
        <taxon>Pseudomonadota</taxon>
        <taxon>Gammaproteobacteria</taxon>
        <taxon>Alteromonadales</taxon>
        <taxon>Pseudoalteromonadaceae</taxon>
        <taxon>Pseudoalteromonas</taxon>
    </lineage>
</organism>
<dbReference type="Gene3D" id="3.50.70.10">
    <property type="match status" value="1"/>
</dbReference>
<proteinExistence type="predicted"/>
<dbReference type="Proteomes" id="UP000016487">
    <property type="component" value="Unassembled WGS sequence"/>
</dbReference>
<keyword evidence="1" id="KW-0732">Signal</keyword>
<feature type="chain" id="PRO_5042120208" description="Chalcone isomerase domain-containing protein" evidence="1">
    <location>
        <begin position="20"/>
        <end position="173"/>
    </location>
</feature>
<evidence type="ECO:0000313" key="4">
    <source>
        <dbReference type="Proteomes" id="UP000016487"/>
    </source>
</evidence>
<dbReference type="Pfam" id="PF16036">
    <property type="entry name" value="Chalcone_3"/>
    <property type="match status" value="1"/>
</dbReference>
<reference evidence="3" key="1">
    <citation type="journal article" date="2012" name="J. Bacteriol.">
        <title>Genome sequences of type strains of seven species of the marine bacterium Pseudoalteromonas.</title>
        <authorList>
            <person name="Xie B.B."/>
            <person name="Shu Y.L."/>
            <person name="Qin Q.L."/>
            <person name="Rong J.C."/>
            <person name="Zhang X.Y."/>
            <person name="Chen X.L."/>
            <person name="Shi M."/>
            <person name="He H.L."/>
            <person name="Zhou B.C."/>
            <person name="Zhang Y.Z."/>
        </authorList>
    </citation>
    <scope>NUCLEOTIDE SEQUENCE</scope>
    <source>
        <strain evidence="3">DSM 8771</strain>
    </source>
</reference>
<protein>
    <recommendedName>
        <fullName evidence="2">Chalcone isomerase domain-containing protein</fullName>
    </recommendedName>
</protein>
<dbReference type="AlphaFoldDB" id="A0AAD4AF83"/>
<sequence>MKVMAFIILLASHLGTAQAAELDSLLTNPLQVGQTSRMTYLFWDVYDATLYAPNGKYSTSRPFILKLEYLRDLEGEDIAQRSIEEMQKQGYADKQKLALWLDSMKTIFPNVRNGTQLLGVRNAAGESVFYSENKLLGKIKDPDFTTHFFNIWLSEKTSEPEMRKELLAIQDKS</sequence>